<feature type="chain" id="PRO_5040187024" evidence="3">
    <location>
        <begin position="29"/>
        <end position="380"/>
    </location>
</feature>
<dbReference type="GO" id="GO:0004896">
    <property type="term" value="F:cytokine receptor activity"/>
    <property type="evidence" value="ECO:0007669"/>
    <property type="project" value="TreeGrafter"/>
</dbReference>
<keyword evidence="2" id="KW-0472">Membrane</keyword>
<keyword evidence="3" id="KW-0732">Signal</keyword>
<dbReference type="PANTHER" id="PTHR20859">
    <property type="entry name" value="INTERFERON/INTERLEUKIN RECEPTOR"/>
    <property type="match status" value="1"/>
</dbReference>
<evidence type="ECO:0000313" key="7">
    <source>
        <dbReference type="Proteomes" id="UP001153269"/>
    </source>
</evidence>
<feature type="compositionally biased region" description="Low complexity" evidence="1">
    <location>
        <begin position="314"/>
        <end position="334"/>
    </location>
</feature>
<dbReference type="GO" id="GO:0005886">
    <property type="term" value="C:plasma membrane"/>
    <property type="evidence" value="ECO:0007669"/>
    <property type="project" value="TreeGrafter"/>
</dbReference>
<dbReference type="AlphaFoldDB" id="A0A9N7TZ63"/>
<dbReference type="InterPro" id="IPR050650">
    <property type="entry name" value="Type-II_Cytokine-TF_Rcpt"/>
</dbReference>
<protein>
    <submittedName>
        <fullName evidence="6">Uncharacterized protein</fullName>
    </submittedName>
</protein>
<gene>
    <name evidence="6" type="ORF">PLEPLA_LOCUS9345</name>
</gene>
<sequence length="380" mass="41293">METAGVAPGGWRSVVLCVVVVLLNGSSGLVCYTAVESLDLGCLLRWTCPRASPNTTYSVQTKTRGGPWQDVPWQDVSWCVRVSSHSCDLSRAFSDFELYNVIRLGVHLGPGATVWLKPREFSYSDFRFSRPSVSVSQRDERLLVEVQFPCAANRRCSPESCCPISELTDPRTTVTVFNKRQRSEYQTRTVWTQEVVTSVEFSGLSPGQNYCAVANFSLPAFSMAASPKSRPQCVQIVSISAALPVLGLGVLLASLLLAPLLVVVLKNPGRAAVTEAPPKTPSSACDPVSLDPLSPVPVDPCDIHIEFPEDHMSMEMSSSLPSSSQDHTSTSSPLQRDSGTVYWDSGGTELERGLDSVLSLPPVCLSSEETCDKMRLIQTD</sequence>
<dbReference type="InterPro" id="IPR036116">
    <property type="entry name" value="FN3_sf"/>
</dbReference>
<dbReference type="InterPro" id="IPR013783">
    <property type="entry name" value="Ig-like_fold"/>
</dbReference>
<name>A0A9N7TZ63_PLEPL</name>
<feature type="transmembrane region" description="Helical" evidence="2">
    <location>
        <begin position="241"/>
        <end position="265"/>
    </location>
</feature>
<comment type="caution">
    <text evidence="6">The sequence shown here is derived from an EMBL/GenBank/DDBJ whole genome shotgun (WGS) entry which is preliminary data.</text>
</comment>
<keyword evidence="2" id="KW-1133">Transmembrane helix</keyword>
<evidence type="ECO:0000256" key="1">
    <source>
        <dbReference type="SAM" id="MobiDB-lite"/>
    </source>
</evidence>
<feature type="signal peptide" evidence="3">
    <location>
        <begin position="1"/>
        <end position="28"/>
    </location>
</feature>
<evidence type="ECO:0000259" key="5">
    <source>
        <dbReference type="Pfam" id="PF09294"/>
    </source>
</evidence>
<dbReference type="Pfam" id="PF01108">
    <property type="entry name" value="Tissue_fac"/>
    <property type="match status" value="1"/>
</dbReference>
<proteinExistence type="predicted"/>
<evidence type="ECO:0000313" key="6">
    <source>
        <dbReference type="EMBL" id="CAB1421463.1"/>
    </source>
</evidence>
<dbReference type="PANTHER" id="PTHR20859:SF53">
    <property type="entry name" value="INTERLEUKIN-22 RECEPTOR SUBUNIT ALPHA-1"/>
    <property type="match status" value="1"/>
</dbReference>
<reference evidence="6" key="1">
    <citation type="submission" date="2020-03" db="EMBL/GenBank/DDBJ databases">
        <authorList>
            <person name="Weist P."/>
        </authorList>
    </citation>
    <scope>NUCLEOTIDE SEQUENCE</scope>
</reference>
<feature type="region of interest" description="Disordered" evidence="1">
    <location>
        <begin position="314"/>
        <end position="346"/>
    </location>
</feature>
<dbReference type="InterPro" id="IPR015373">
    <property type="entry name" value="Interferon/interleukin_rcp_dom"/>
</dbReference>
<evidence type="ECO:0000259" key="4">
    <source>
        <dbReference type="Pfam" id="PF01108"/>
    </source>
</evidence>
<dbReference type="Proteomes" id="UP001153269">
    <property type="component" value="Unassembled WGS sequence"/>
</dbReference>
<dbReference type="InterPro" id="IPR003961">
    <property type="entry name" value="FN3_dom"/>
</dbReference>
<dbReference type="EMBL" id="CADEAL010000524">
    <property type="protein sequence ID" value="CAB1421463.1"/>
    <property type="molecule type" value="Genomic_DNA"/>
</dbReference>
<keyword evidence="7" id="KW-1185">Reference proteome</keyword>
<evidence type="ECO:0000256" key="3">
    <source>
        <dbReference type="SAM" id="SignalP"/>
    </source>
</evidence>
<evidence type="ECO:0000256" key="2">
    <source>
        <dbReference type="SAM" id="Phobius"/>
    </source>
</evidence>
<keyword evidence="2" id="KW-0812">Transmembrane</keyword>
<accession>A0A9N7TZ63</accession>
<dbReference type="Pfam" id="PF09294">
    <property type="entry name" value="Interfer-bind"/>
    <property type="match status" value="1"/>
</dbReference>
<dbReference type="SUPFAM" id="SSF49265">
    <property type="entry name" value="Fibronectin type III"/>
    <property type="match status" value="2"/>
</dbReference>
<feature type="domain" description="Interferon/interleukin receptor" evidence="5">
    <location>
        <begin position="128"/>
        <end position="236"/>
    </location>
</feature>
<organism evidence="6 7">
    <name type="scientific">Pleuronectes platessa</name>
    <name type="common">European plaice</name>
    <dbReference type="NCBI Taxonomy" id="8262"/>
    <lineage>
        <taxon>Eukaryota</taxon>
        <taxon>Metazoa</taxon>
        <taxon>Chordata</taxon>
        <taxon>Craniata</taxon>
        <taxon>Vertebrata</taxon>
        <taxon>Euteleostomi</taxon>
        <taxon>Actinopterygii</taxon>
        <taxon>Neopterygii</taxon>
        <taxon>Teleostei</taxon>
        <taxon>Neoteleostei</taxon>
        <taxon>Acanthomorphata</taxon>
        <taxon>Carangaria</taxon>
        <taxon>Pleuronectiformes</taxon>
        <taxon>Pleuronectoidei</taxon>
        <taxon>Pleuronectidae</taxon>
        <taxon>Pleuronectes</taxon>
    </lineage>
</organism>
<feature type="domain" description="Fibronectin type-III" evidence="4">
    <location>
        <begin position="34"/>
        <end position="99"/>
    </location>
</feature>
<dbReference type="Gene3D" id="2.60.40.10">
    <property type="entry name" value="Immunoglobulins"/>
    <property type="match status" value="1"/>
</dbReference>